<sequence>MNREDGKPSTSFTAQRRLSPPPESMRARSSSTTAIHRSKKSAPRGEHDTQSQQVNLESPTRSGLMKRALSFQFRKSKEVQKLDSETIAKIKIRYKDVSKFLIWPECSFPEEHNRGYVTFNQDKSKRSAIRYSHAGNHQAAVLRLNAAKWSDAEFYHQSPSVLRRSDLASVAEEQQRMSLMAEKNIMDKRVANIEDDQTPALPHTINSIRRSESSDEEESIIGITAHSDDVFLDNADFFALFGAGSGVERTTLRLEVLMSSTNFTSRDFLV</sequence>
<evidence type="ECO:0000313" key="3">
    <source>
        <dbReference type="Proteomes" id="UP000031036"/>
    </source>
</evidence>
<dbReference type="AlphaFoldDB" id="A0A0B2UUH7"/>
<gene>
    <name evidence="2" type="ORF">Tcan_12562</name>
</gene>
<organism evidence="2 3">
    <name type="scientific">Toxocara canis</name>
    <name type="common">Canine roundworm</name>
    <dbReference type="NCBI Taxonomy" id="6265"/>
    <lineage>
        <taxon>Eukaryota</taxon>
        <taxon>Metazoa</taxon>
        <taxon>Ecdysozoa</taxon>
        <taxon>Nematoda</taxon>
        <taxon>Chromadorea</taxon>
        <taxon>Rhabditida</taxon>
        <taxon>Spirurina</taxon>
        <taxon>Ascaridomorpha</taxon>
        <taxon>Ascaridoidea</taxon>
        <taxon>Toxocaridae</taxon>
        <taxon>Toxocara</taxon>
    </lineage>
</organism>
<dbReference type="EMBL" id="JPKZ01003155">
    <property type="protein sequence ID" value="KHN73058.1"/>
    <property type="molecule type" value="Genomic_DNA"/>
</dbReference>
<feature type="region of interest" description="Disordered" evidence="1">
    <location>
        <begin position="1"/>
        <end position="61"/>
    </location>
</feature>
<proteinExistence type="predicted"/>
<dbReference type="STRING" id="6265.A0A0B2UUH7"/>
<evidence type="ECO:0000313" key="2">
    <source>
        <dbReference type="EMBL" id="KHN73058.1"/>
    </source>
</evidence>
<keyword evidence="3" id="KW-1185">Reference proteome</keyword>
<feature type="compositionally biased region" description="Polar residues" evidence="1">
    <location>
        <begin position="50"/>
        <end position="61"/>
    </location>
</feature>
<reference evidence="2 3" key="1">
    <citation type="submission" date="2014-11" db="EMBL/GenBank/DDBJ databases">
        <title>Genetic blueprint of the zoonotic pathogen Toxocara canis.</title>
        <authorList>
            <person name="Zhu X.-Q."/>
            <person name="Korhonen P.K."/>
            <person name="Cai H."/>
            <person name="Young N.D."/>
            <person name="Nejsum P."/>
            <person name="von Samson-Himmelstjerna G."/>
            <person name="Boag P.R."/>
            <person name="Tan P."/>
            <person name="Li Q."/>
            <person name="Min J."/>
            <person name="Yang Y."/>
            <person name="Wang X."/>
            <person name="Fang X."/>
            <person name="Hall R.S."/>
            <person name="Hofmann A."/>
            <person name="Sternberg P.W."/>
            <person name="Jex A.R."/>
            <person name="Gasser R.B."/>
        </authorList>
    </citation>
    <scope>NUCLEOTIDE SEQUENCE [LARGE SCALE GENOMIC DNA]</scope>
    <source>
        <strain evidence="2">PN_DK_2014</strain>
    </source>
</reference>
<dbReference type="Proteomes" id="UP000031036">
    <property type="component" value="Unassembled WGS sequence"/>
</dbReference>
<comment type="caution">
    <text evidence="2">The sequence shown here is derived from an EMBL/GenBank/DDBJ whole genome shotgun (WGS) entry which is preliminary data.</text>
</comment>
<evidence type="ECO:0000256" key="1">
    <source>
        <dbReference type="SAM" id="MobiDB-lite"/>
    </source>
</evidence>
<name>A0A0B2UUH7_TOXCA</name>
<dbReference type="OrthoDB" id="5802207at2759"/>
<protein>
    <submittedName>
        <fullName evidence="2">Uncharacterized protein</fullName>
    </submittedName>
</protein>
<accession>A0A0B2UUH7</accession>